<dbReference type="PANTHER" id="PTHR45947:SF3">
    <property type="entry name" value="SULFOQUINOVOSYL TRANSFERASE SQD2"/>
    <property type="match status" value="1"/>
</dbReference>
<dbReference type="InterPro" id="IPR001296">
    <property type="entry name" value="Glyco_trans_1"/>
</dbReference>
<dbReference type="RefSeq" id="WP_010965829.1">
    <property type="nucleotide sequence ID" value="NC_003030.1"/>
</dbReference>
<dbReference type="STRING" id="272562.CA_C2536"/>
<dbReference type="GO" id="GO:0016758">
    <property type="term" value="F:hexosyltransferase activity"/>
    <property type="evidence" value="ECO:0007669"/>
    <property type="project" value="TreeGrafter"/>
</dbReference>
<sequence length="393" mass="45067">MKILITTDTYYPMTNGVVVSINNLYRQLKTLGHDVRILALSPDGGEKVVGDVFYLSSFAIGIYPDARIMKPIKNKIVGEIIKWRPDIIHSQTEFSTMLVAKYIKRKLNIPEVHTYHTMYEDYLHYLLCGRILGKAGISKVTQKLLNSCEAVIAPTEKVRLKLQSYDVSTNIDVVPTGIDIKKFQKELNKEEKLELLSKYELTEEDTVLVYVGRIAEEKNIEEVIRLYRMALKLFKNIKLLIVGGGPYLSKLKGIIIKNRLSEYVKFTGMISPDKICKYYKLGDVFVTASTSETQGITYVEALSSGLPIICKWDMCVKGLIVNGQNGFAYRKDEEFLRALNYVIYNKKFKIHMMEMLQEKIKEYSTERFASRVLLTYNEALMESDDCYLVSKQA</sequence>
<dbReference type="Pfam" id="PF13439">
    <property type="entry name" value="Glyco_transf_4"/>
    <property type="match status" value="1"/>
</dbReference>
<gene>
    <name evidence="3" type="ordered locus">CA_C2536</name>
</gene>
<evidence type="ECO:0000259" key="2">
    <source>
        <dbReference type="Pfam" id="PF13439"/>
    </source>
</evidence>
<proteinExistence type="predicted"/>
<dbReference type="Gene3D" id="3.40.50.2000">
    <property type="entry name" value="Glycogen Phosphorylase B"/>
    <property type="match status" value="2"/>
</dbReference>
<evidence type="ECO:0000313" key="3">
    <source>
        <dbReference type="EMBL" id="AAK80488.1"/>
    </source>
</evidence>
<dbReference type="InterPro" id="IPR028098">
    <property type="entry name" value="Glyco_trans_4-like_N"/>
</dbReference>
<dbReference type="PATRIC" id="fig|272562.8.peg.2729"/>
<feature type="domain" description="Glycosyltransferase subfamily 4-like N-terminal" evidence="2">
    <location>
        <begin position="15"/>
        <end position="181"/>
    </location>
</feature>
<dbReference type="KEGG" id="cac:CA_C2536"/>
<dbReference type="PIR" id="E97212">
    <property type="entry name" value="E97212"/>
</dbReference>
<dbReference type="HOGENOM" id="CLU_009583_2_0_9"/>
<dbReference type="SUPFAM" id="SSF53756">
    <property type="entry name" value="UDP-Glycosyltransferase/glycogen phosphorylase"/>
    <property type="match status" value="1"/>
</dbReference>
<organism evidence="3 4">
    <name type="scientific">Clostridium acetobutylicum (strain ATCC 824 / DSM 792 / JCM 1419 / IAM 19013 / LMG 5710 / NBRC 13948 / NRRL B-527 / VKM B-1787 / 2291 / W)</name>
    <dbReference type="NCBI Taxonomy" id="272562"/>
    <lineage>
        <taxon>Bacteria</taxon>
        <taxon>Bacillati</taxon>
        <taxon>Bacillota</taxon>
        <taxon>Clostridia</taxon>
        <taxon>Eubacteriales</taxon>
        <taxon>Clostridiaceae</taxon>
        <taxon>Clostridium</taxon>
    </lineage>
</organism>
<dbReference type="GeneID" id="44999009"/>
<dbReference type="OrthoDB" id="9802525at2"/>
<evidence type="ECO:0000259" key="1">
    <source>
        <dbReference type="Pfam" id="PF00534"/>
    </source>
</evidence>
<dbReference type="Pfam" id="PF00534">
    <property type="entry name" value="Glycos_transf_1"/>
    <property type="match status" value="1"/>
</dbReference>
<reference evidence="3 4" key="1">
    <citation type="journal article" date="2001" name="J. Bacteriol.">
        <title>Genome sequence and comparative analysis of the solvent-producing bacterium Clostridium acetobutylicum.</title>
        <authorList>
            <person name="Nolling J."/>
            <person name="Breton G."/>
            <person name="Omelchenko M.V."/>
            <person name="Makarova K.S."/>
            <person name="Zeng Q."/>
            <person name="Gibson R."/>
            <person name="Lee H.M."/>
            <person name="Dubois J."/>
            <person name="Qiu D."/>
            <person name="Hitti J."/>
            <person name="Wolf Y.I."/>
            <person name="Tatusov R.L."/>
            <person name="Sabathe F."/>
            <person name="Doucette-Stamm L."/>
            <person name="Soucaille P."/>
            <person name="Daly M.J."/>
            <person name="Bennett G.N."/>
            <person name="Koonin E.V."/>
            <person name="Smith D.R."/>
        </authorList>
    </citation>
    <scope>NUCLEOTIDE SEQUENCE [LARGE SCALE GENOMIC DNA]</scope>
    <source>
        <strain evidence="4">ATCC 824 / DSM 792 / JCM 1419 / LMG 5710 / VKM B-1787</strain>
    </source>
</reference>
<dbReference type="CAZy" id="GT4">
    <property type="family name" value="Glycosyltransferase Family 4"/>
</dbReference>
<dbReference type="InterPro" id="IPR050194">
    <property type="entry name" value="Glycosyltransferase_grp1"/>
</dbReference>
<name>Q97G35_CLOAB</name>
<feature type="domain" description="Glycosyl transferase family 1" evidence="1">
    <location>
        <begin position="197"/>
        <end position="351"/>
    </location>
</feature>
<dbReference type="CDD" id="cd03817">
    <property type="entry name" value="GT4_UGDG-like"/>
    <property type="match status" value="1"/>
</dbReference>
<evidence type="ECO:0000313" key="4">
    <source>
        <dbReference type="Proteomes" id="UP000000814"/>
    </source>
</evidence>
<keyword evidence="4" id="KW-1185">Reference proteome</keyword>
<accession>Q97G35</accession>
<dbReference type="EMBL" id="AE001437">
    <property type="protein sequence ID" value="AAK80488.1"/>
    <property type="molecule type" value="Genomic_DNA"/>
</dbReference>
<dbReference type="PANTHER" id="PTHR45947">
    <property type="entry name" value="SULFOQUINOVOSYL TRANSFERASE SQD2"/>
    <property type="match status" value="1"/>
</dbReference>
<dbReference type="Proteomes" id="UP000000814">
    <property type="component" value="Chromosome"/>
</dbReference>
<dbReference type="AlphaFoldDB" id="Q97G35"/>
<dbReference type="eggNOG" id="COG0438">
    <property type="taxonomic scope" value="Bacteria"/>
</dbReference>
<protein>
    <submittedName>
        <fullName evidence="3">Glycosyltransferase</fullName>
    </submittedName>
</protein>